<comment type="caution">
    <text evidence="1">The sequence shown here is derived from an EMBL/GenBank/DDBJ whole genome shotgun (WGS) entry which is preliminary data.</text>
</comment>
<protein>
    <recommendedName>
        <fullName evidence="3">ATPase dynein-related AAA domain-containing protein</fullName>
    </recommendedName>
</protein>
<proteinExistence type="predicted"/>
<dbReference type="EMBL" id="JAPFFF010000063">
    <property type="protein sequence ID" value="KAK8836923.1"/>
    <property type="molecule type" value="Genomic_DNA"/>
</dbReference>
<name>A0ABR2GSK4_9EUKA</name>
<organism evidence="1 2">
    <name type="scientific">Tritrichomonas musculus</name>
    <dbReference type="NCBI Taxonomy" id="1915356"/>
    <lineage>
        <taxon>Eukaryota</taxon>
        <taxon>Metamonada</taxon>
        <taxon>Parabasalia</taxon>
        <taxon>Tritrichomonadida</taxon>
        <taxon>Tritrichomonadidae</taxon>
        <taxon>Tritrichomonas</taxon>
    </lineage>
</organism>
<accession>A0ABR2GSK4</accession>
<keyword evidence="2" id="KW-1185">Reference proteome</keyword>
<gene>
    <name evidence="1" type="ORF">M9Y10_037449</name>
</gene>
<sequence length="175" mass="19832">MIINADDKMDEETKNIKQDADAGDSLSMWKFAQRRSKGIGCKPNEIVPDEKIIVTKISSKIIGDNLDTFEDEVLLADNKFFEKPSIDMDVLIEHIEAKLLDKDKKFPEKVQDIIEKANYIITPESRERLLKIIAYINYGIPALLEGPTGTSKTLSVEIAAKIIDVLTKKKRKKKI</sequence>
<dbReference type="Proteomes" id="UP001470230">
    <property type="component" value="Unassembled WGS sequence"/>
</dbReference>
<evidence type="ECO:0000313" key="2">
    <source>
        <dbReference type="Proteomes" id="UP001470230"/>
    </source>
</evidence>
<evidence type="ECO:0000313" key="1">
    <source>
        <dbReference type="EMBL" id="KAK8836923.1"/>
    </source>
</evidence>
<evidence type="ECO:0008006" key="3">
    <source>
        <dbReference type="Google" id="ProtNLM"/>
    </source>
</evidence>
<reference evidence="1 2" key="1">
    <citation type="submission" date="2024-04" db="EMBL/GenBank/DDBJ databases">
        <title>Tritrichomonas musculus Genome.</title>
        <authorList>
            <person name="Alves-Ferreira E."/>
            <person name="Grigg M."/>
            <person name="Lorenzi H."/>
            <person name="Galac M."/>
        </authorList>
    </citation>
    <scope>NUCLEOTIDE SEQUENCE [LARGE SCALE GENOMIC DNA]</scope>
    <source>
        <strain evidence="1 2">EAF2021</strain>
    </source>
</reference>